<feature type="compositionally biased region" description="Basic and acidic residues" evidence="2">
    <location>
        <begin position="82"/>
        <end position="101"/>
    </location>
</feature>
<dbReference type="Proteomes" id="UP001152797">
    <property type="component" value="Unassembled WGS sequence"/>
</dbReference>
<accession>A0A9P1GUC7</accession>
<dbReference type="EMBL" id="CAMXCT010006843">
    <property type="protein sequence ID" value="CAI4020942.1"/>
    <property type="molecule type" value="Genomic_DNA"/>
</dbReference>
<feature type="compositionally biased region" description="Basic and acidic residues" evidence="2">
    <location>
        <begin position="132"/>
        <end position="147"/>
    </location>
</feature>
<dbReference type="EMBL" id="CAMXCT020006843">
    <property type="protein sequence ID" value="CAL1174317.1"/>
    <property type="molecule type" value="Genomic_DNA"/>
</dbReference>
<dbReference type="AlphaFoldDB" id="A0A9P1GUC7"/>
<feature type="coiled-coil region" evidence="1">
    <location>
        <begin position="211"/>
        <end position="284"/>
    </location>
</feature>
<comment type="caution">
    <text evidence="3">The sequence shown here is derived from an EMBL/GenBank/DDBJ whole genome shotgun (WGS) entry which is preliminary data.</text>
</comment>
<evidence type="ECO:0000313" key="5">
    <source>
        <dbReference type="Proteomes" id="UP001152797"/>
    </source>
</evidence>
<reference evidence="4" key="2">
    <citation type="submission" date="2024-04" db="EMBL/GenBank/DDBJ databases">
        <authorList>
            <person name="Chen Y."/>
            <person name="Shah S."/>
            <person name="Dougan E. K."/>
            <person name="Thang M."/>
            <person name="Chan C."/>
        </authorList>
    </citation>
    <scope>NUCLEOTIDE SEQUENCE [LARGE SCALE GENOMIC DNA]</scope>
</reference>
<keyword evidence="1" id="KW-0175">Coiled coil</keyword>
<protein>
    <submittedName>
        <fullName evidence="3">Uncharacterized protein</fullName>
    </submittedName>
</protein>
<organism evidence="3">
    <name type="scientific">Cladocopium goreaui</name>
    <dbReference type="NCBI Taxonomy" id="2562237"/>
    <lineage>
        <taxon>Eukaryota</taxon>
        <taxon>Sar</taxon>
        <taxon>Alveolata</taxon>
        <taxon>Dinophyceae</taxon>
        <taxon>Suessiales</taxon>
        <taxon>Symbiodiniaceae</taxon>
        <taxon>Cladocopium</taxon>
    </lineage>
</organism>
<evidence type="ECO:0000313" key="3">
    <source>
        <dbReference type="EMBL" id="CAI4020942.1"/>
    </source>
</evidence>
<reference evidence="3" key="1">
    <citation type="submission" date="2022-10" db="EMBL/GenBank/DDBJ databases">
        <authorList>
            <person name="Chen Y."/>
            <person name="Dougan E. K."/>
            <person name="Chan C."/>
            <person name="Rhodes N."/>
            <person name="Thang M."/>
        </authorList>
    </citation>
    <scope>NUCLEOTIDE SEQUENCE</scope>
</reference>
<proteinExistence type="predicted"/>
<evidence type="ECO:0000256" key="1">
    <source>
        <dbReference type="SAM" id="Coils"/>
    </source>
</evidence>
<keyword evidence="5" id="KW-1185">Reference proteome</keyword>
<sequence>MPGRSEPEPVRRPRMMINVLEEISSEYTYASFKRHEEGPLPEVPKEIWDEARSQLRVHFQAFLGQWEILGLEHEEHRERAAERRRLEKEEKENEEEKKALEDSSAVLVPRRQNAPVGQMERRLWAEAVEEVEEHHETHKNEDGKPDPDSLLGKLMKARSFDQFRLEKLSPLSWLVHVNPNQDRPDEQFDEDTEAKKVAMSELLKKGGHGNGEDLKQQFEELQAQAKKKANQAKKVFEEKLAAEKKKLAEKQKAAKERLEHELKSKQLKDQILIMKEQQEEARVQEDSIQMGISLYCWALMMPFGYEAGLLLEQKRQGVGIFECDEWAVYSNQSMMADGSPFPFPVHEVTGPNGEPISLFVPLGGRWHTALNRPSV</sequence>
<evidence type="ECO:0000313" key="4">
    <source>
        <dbReference type="EMBL" id="CAL1174317.1"/>
    </source>
</evidence>
<name>A0A9P1GUC7_9DINO</name>
<gene>
    <name evidence="3" type="ORF">C1SCF055_LOCUS45309</name>
</gene>
<dbReference type="EMBL" id="CAMXCT030006843">
    <property type="protein sequence ID" value="CAL4808254.1"/>
    <property type="molecule type" value="Genomic_DNA"/>
</dbReference>
<evidence type="ECO:0000256" key="2">
    <source>
        <dbReference type="SAM" id="MobiDB-lite"/>
    </source>
</evidence>
<feature type="region of interest" description="Disordered" evidence="2">
    <location>
        <begin position="129"/>
        <end position="150"/>
    </location>
</feature>
<feature type="region of interest" description="Disordered" evidence="2">
    <location>
        <begin position="82"/>
        <end position="103"/>
    </location>
</feature>
<dbReference type="OrthoDB" id="10667870at2759"/>